<feature type="domain" description="SAM" evidence="2">
    <location>
        <begin position="339"/>
        <end position="400"/>
    </location>
</feature>
<dbReference type="SUPFAM" id="SSF48403">
    <property type="entry name" value="Ankyrin repeat"/>
    <property type="match status" value="1"/>
</dbReference>
<comment type="caution">
    <text evidence="3">The sequence shown here is derived from an EMBL/GenBank/DDBJ whole genome shotgun (WGS) entry which is preliminary data.</text>
</comment>
<dbReference type="EMBL" id="CAJZBQ010000064">
    <property type="protein sequence ID" value="CAG9336293.1"/>
    <property type="molecule type" value="Genomic_DNA"/>
</dbReference>
<dbReference type="Proteomes" id="UP001162131">
    <property type="component" value="Unassembled WGS sequence"/>
</dbReference>
<dbReference type="Pfam" id="PF13637">
    <property type="entry name" value="Ank_4"/>
    <property type="match status" value="1"/>
</dbReference>
<sequence>MKPNGNYSLSNFTETDLIEAYMFSKPSISCKILLANPKLFNKTHEKVNASILFRAVLEENIKLVNFLLSKGVNPNITNNIGETPLHHAADNSLLEIATNLIHYSADPNSETIDGETPLHNAAFRGDKNMVELLLLCSSDPNKKNNFLGRTPLHYAAECNSADCIKLLLESFADKSIKDNDGNSPYDLAFNAKIKELLEIDDKIKKENHTKINSLAETDLSSIIKESPNLIPDQVDGSDSEEMQLTTQSSLNKLYDFLSRHNLQEYFEVLQNAGYDDLELIYQKTRGNSPINEVILENIGIEKAGHRIRLIMALEENCYRNQKLNDDYRDNKMNEEICISVQEWLNIIKLSFLAENFIKAGYDDMGFLIKQMRSKYQLGHKELENIGVDKFGYRLRILGKLYEESDVMQETIRCDEKVCKSRCALM</sequence>
<dbReference type="AlphaFoldDB" id="A0AAU9KB75"/>
<dbReference type="InterPro" id="IPR001660">
    <property type="entry name" value="SAM"/>
</dbReference>
<evidence type="ECO:0000256" key="1">
    <source>
        <dbReference type="PROSITE-ProRule" id="PRU00023"/>
    </source>
</evidence>
<feature type="repeat" description="ANK" evidence="1">
    <location>
        <begin position="147"/>
        <end position="179"/>
    </location>
</feature>
<dbReference type="PROSITE" id="PS50297">
    <property type="entry name" value="ANK_REP_REGION"/>
    <property type="match status" value="3"/>
</dbReference>
<dbReference type="Gene3D" id="1.25.40.20">
    <property type="entry name" value="Ankyrin repeat-containing domain"/>
    <property type="match status" value="1"/>
</dbReference>
<feature type="repeat" description="ANK" evidence="1">
    <location>
        <begin position="113"/>
        <end position="145"/>
    </location>
</feature>
<dbReference type="PROSITE" id="PS50088">
    <property type="entry name" value="ANK_REPEAT"/>
    <property type="match status" value="3"/>
</dbReference>
<dbReference type="SUPFAM" id="SSF47769">
    <property type="entry name" value="SAM/Pointed domain"/>
    <property type="match status" value="2"/>
</dbReference>
<evidence type="ECO:0000313" key="4">
    <source>
        <dbReference type="Proteomes" id="UP001162131"/>
    </source>
</evidence>
<dbReference type="Gene3D" id="1.10.150.50">
    <property type="entry name" value="Transcription Factor, Ets-1"/>
    <property type="match status" value="2"/>
</dbReference>
<dbReference type="InterPro" id="IPR036770">
    <property type="entry name" value="Ankyrin_rpt-contain_sf"/>
</dbReference>
<protein>
    <recommendedName>
        <fullName evidence="2">SAM domain-containing protein</fullName>
    </recommendedName>
</protein>
<dbReference type="PANTHER" id="PTHR24118">
    <property type="entry name" value="POTE ANKYRIN DOMAIN"/>
    <property type="match status" value="1"/>
</dbReference>
<accession>A0AAU9KB75</accession>
<evidence type="ECO:0000313" key="3">
    <source>
        <dbReference type="EMBL" id="CAG9336293.1"/>
    </source>
</evidence>
<dbReference type="InterPro" id="IPR013761">
    <property type="entry name" value="SAM/pointed_sf"/>
</dbReference>
<proteinExistence type="predicted"/>
<gene>
    <name evidence="3" type="ORF">BSTOLATCC_MIC66171</name>
</gene>
<dbReference type="Pfam" id="PF07647">
    <property type="entry name" value="SAM_2"/>
    <property type="match status" value="1"/>
</dbReference>
<feature type="repeat" description="ANK" evidence="1">
    <location>
        <begin position="80"/>
        <end position="112"/>
    </location>
</feature>
<dbReference type="PANTHER" id="PTHR24118:SF99">
    <property type="entry name" value="POTE ANKYRIN DOMAIN FAMILY MEMBER 3C-RELATED"/>
    <property type="match status" value="1"/>
</dbReference>
<keyword evidence="4" id="KW-1185">Reference proteome</keyword>
<dbReference type="SMART" id="SM00454">
    <property type="entry name" value="SAM"/>
    <property type="match status" value="2"/>
</dbReference>
<evidence type="ECO:0000259" key="2">
    <source>
        <dbReference type="PROSITE" id="PS50105"/>
    </source>
</evidence>
<dbReference type="PROSITE" id="PS50105">
    <property type="entry name" value="SAM_DOMAIN"/>
    <property type="match status" value="1"/>
</dbReference>
<keyword evidence="1" id="KW-0040">ANK repeat</keyword>
<reference evidence="3" key="1">
    <citation type="submission" date="2021-09" db="EMBL/GenBank/DDBJ databases">
        <authorList>
            <consortium name="AG Swart"/>
            <person name="Singh M."/>
            <person name="Singh A."/>
            <person name="Seah K."/>
            <person name="Emmerich C."/>
        </authorList>
    </citation>
    <scope>NUCLEOTIDE SEQUENCE</scope>
    <source>
        <strain evidence="3">ATCC30299</strain>
    </source>
</reference>
<dbReference type="InterPro" id="IPR002110">
    <property type="entry name" value="Ankyrin_rpt"/>
</dbReference>
<name>A0AAU9KB75_9CILI</name>
<organism evidence="3 4">
    <name type="scientific">Blepharisma stoltei</name>
    <dbReference type="NCBI Taxonomy" id="1481888"/>
    <lineage>
        <taxon>Eukaryota</taxon>
        <taxon>Sar</taxon>
        <taxon>Alveolata</taxon>
        <taxon>Ciliophora</taxon>
        <taxon>Postciliodesmatophora</taxon>
        <taxon>Heterotrichea</taxon>
        <taxon>Heterotrichida</taxon>
        <taxon>Blepharismidae</taxon>
        <taxon>Blepharisma</taxon>
    </lineage>
</organism>
<dbReference type="Pfam" id="PF00536">
    <property type="entry name" value="SAM_1"/>
    <property type="match status" value="1"/>
</dbReference>
<dbReference type="SMART" id="SM00248">
    <property type="entry name" value="ANK"/>
    <property type="match status" value="4"/>
</dbReference>
<dbReference type="Pfam" id="PF12796">
    <property type="entry name" value="Ank_2"/>
    <property type="match status" value="1"/>
</dbReference>